<protein>
    <recommendedName>
        <fullName evidence="2">histidine kinase</fullName>
        <ecNumber evidence="2">2.7.13.3</ecNumber>
    </recommendedName>
</protein>
<accession>A0ABZ1FFG1</accession>
<dbReference type="Proteomes" id="UP001344251">
    <property type="component" value="Chromosome"/>
</dbReference>
<keyword evidence="8" id="KW-0902">Two-component regulatory system</keyword>
<evidence type="ECO:0000256" key="2">
    <source>
        <dbReference type="ARBA" id="ARBA00012438"/>
    </source>
</evidence>
<gene>
    <name evidence="12" type="ORF">OG863_11230</name>
</gene>
<evidence type="ECO:0000256" key="7">
    <source>
        <dbReference type="ARBA" id="ARBA00022840"/>
    </source>
</evidence>
<dbReference type="InterPro" id="IPR036890">
    <property type="entry name" value="HATPase_C_sf"/>
</dbReference>
<evidence type="ECO:0000313" key="12">
    <source>
        <dbReference type="EMBL" id="WSB68483.1"/>
    </source>
</evidence>
<feature type="transmembrane region" description="Helical" evidence="9">
    <location>
        <begin position="165"/>
        <end position="186"/>
    </location>
</feature>
<dbReference type="InterPro" id="IPR050482">
    <property type="entry name" value="Sensor_HK_TwoCompSys"/>
</dbReference>
<dbReference type="Pfam" id="PF02518">
    <property type="entry name" value="HATPase_c"/>
    <property type="match status" value="1"/>
</dbReference>
<feature type="domain" description="Signal transduction histidine kinase subgroup 3 dimerisation and phosphoacceptor" evidence="11">
    <location>
        <begin position="238"/>
        <end position="303"/>
    </location>
</feature>
<keyword evidence="9" id="KW-0812">Transmembrane</keyword>
<evidence type="ECO:0000256" key="5">
    <source>
        <dbReference type="ARBA" id="ARBA00022741"/>
    </source>
</evidence>
<dbReference type="Pfam" id="PF07730">
    <property type="entry name" value="HisKA_3"/>
    <property type="match status" value="1"/>
</dbReference>
<proteinExistence type="predicted"/>
<keyword evidence="5" id="KW-0547">Nucleotide-binding</keyword>
<keyword evidence="4" id="KW-0808">Transferase</keyword>
<keyword evidence="9" id="KW-0472">Membrane</keyword>
<evidence type="ECO:0000259" key="11">
    <source>
        <dbReference type="Pfam" id="PF07730"/>
    </source>
</evidence>
<dbReference type="RefSeq" id="WP_326617969.1">
    <property type="nucleotide sequence ID" value="NZ_CP109106.1"/>
</dbReference>
<feature type="domain" description="Histidine kinase/HSP90-like ATPase" evidence="10">
    <location>
        <begin position="351"/>
        <end position="438"/>
    </location>
</feature>
<feature type="transmembrane region" description="Helical" evidence="9">
    <location>
        <begin position="139"/>
        <end position="158"/>
    </location>
</feature>
<evidence type="ECO:0000256" key="8">
    <source>
        <dbReference type="ARBA" id="ARBA00023012"/>
    </source>
</evidence>
<sequence>MIPDIESPPQHSPRRTGGARPLSAATLRALRHDLFALSALSARSGPFLPRVRHRVLRKLPFVLAAFFALDLAVPTALAASERLHLVWAGAAALGCAQALPVVLALRWPLAAWWLSLVAMLPYGIGLAAMGGSAPADAPWPWTETGLIAHLTVTLLVAWRAKPRVYLAQWLLTVLTGGLLTVLLTPVSDDNDLFLLALLSAFGLAVIAVVRGRSEAEHKLREQEVLTEFERTRRALLEERTRIARELHDVVAHHMSVIAVQAEAAPYRVTDPPQELSDSFASIRGNALSALTEMRHILGMLRSEEQPSDGRYTPQPTLENIEELVANVRAAGLRIESVVSGTSRPLPKRVELSAFRIVQEALSNALRHAPGCQVEFELSYGRADVRLRVSNSPATGARRQAGRGHGVLGMRERAATLGGTLRIGPREDGWYEVTATLPTNEGEGV</sequence>
<evidence type="ECO:0000313" key="13">
    <source>
        <dbReference type="Proteomes" id="UP001344251"/>
    </source>
</evidence>
<reference evidence="12 13" key="1">
    <citation type="submission" date="2022-10" db="EMBL/GenBank/DDBJ databases">
        <title>The complete genomes of actinobacterial strains from the NBC collection.</title>
        <authorList>
            <person name="Joergensen T.S."/>
            <person name="Alvarez Arevalo M."/>
            <person name="Sterndorff E.B."/>
            <person name="Faurdal D."/>
            <person name="Vuksanovic O."/>
            <person name="Mourched A.-S."/>
            <person name="Charusanti P."/>
            <person name="Shaw S."/>
            <person name="Blin K."/>
            <person name="Weber T."/>
        </authorList>
    </citation>
    <scope>NUCLEOTIDE SEQUENCE [LARGE SCALE GENOMIC DNA]</scope>
    <source>
        <strain evidence="12 13">NBC 01774</strain>
    </source>
</reference>
<feature type="transmembrane region" description="Helical" evidence="9">
    <location>
        <begin position="85"/>
        <end position="105"/>
    </location>
</feature>
<evidence type="ECO:0000259" key="10">
    <source>
        <dbReference type="Pfam" id="PF02518"/>
    </source>
</evidence>
<dbReference type="PANTHER" id="PTHR24421">
    <property type="entry name" value="NITRATE/NITRITE SENSOR PROTEIN NARX-RELATED"/>
    <property type="match status" value="1"/>
</dbReference>
<dbReference type="EMBL" id="CP109106">
    <property type="protein sequence ID" value="WSB68483.1"/>
    <property type="molecule type" value="Genomic_DNA"/>
</dbReference>
<feature type="transmembrane region" description="Helical" evidence="9">
    <location>
        <begin position="192"/>
        <end position="210"/>
    </location>
</feature>
<evidence type="ECO:0000256" key="1">
    <source>
        <dbReference type="ARBA" id="ARBA00000085"/>
    </source>
</evidence>
<keyword evidence="9" id="KW-1133">Transmembrane helix</keyword>
<name>A0ABZ1FFG1_9ACTN</name>
<keyword evidence="7" id="KW-0067">ATP-binding</keyword>
<evidence type="ECO:0000256" key="9">
    <source>
        <dbReference type="SAM" id="Phobius"/>
    </source>
</evidence>
<keyword evidence="13" id="KW-1185">Reference proteome</keyword>
<organism evidence="12 13">
    <name type="scientific">Streptomyces decoyicus</name>
    <dbReference type="NCBI Taxonomy" id="249567"/>
    <lineage>
        <taxon>Bacteria</taxon>
        <taxon>Bacillati</taxon>
        <taxon>Actinomycetota</taxon>
        <taxon>Actinomycetes</taxon>
        <taxon>Kitasatosporales</taxon>
        <taxon>Streptomycetaceae</taxon>
        <taxon>Streptomyces</taxon>
    </lineage>
</organism>
<feature type="transmembrane region" description="Helical" evidence="9">
    <location>
        <begin position="59"/>
        <end position="79"/>
    </location>
</feature>
<evidence type="ECO:0000256" key="3">
    <source>
        <dbReference type="ARBA" id="ARBA00022553"/>
    </source>
</evidence>
<dbReference type="Gene3D" id="3.30.565.10">
    <property type="entry name" value="Histidine kinase-like ATPase, C-terminal domain"/>
    <property type="match status" value="1"/>
</dbReference>
<dbReference type="CDD" id="cd16917">
    <property type="entry name" value="HATPase_UhpB-NarQ-NarX-like"/>
    <property type="match status" value="1"/>
</dbReference>
<comment type="catalytic activity">
    <reaction evidence="1">
        <text>ATP + protein L-histidine = ADP + protein N-phospho-L-histidine.</text>
        <dbReference type="EC" id="2.7.13.3"/>
    </reaction>
</comment>
<dbReference type="InterPro" id="IPR003594">
    <property type="entry name" value="HATPase_dom"/>
</dbReference>
<dbReference type="Gene3D" id="1.20.5.1930">
    <property type="match status" value="1"/>
</dbReference>
<evidence type="ECO:0000256" key="6">
    <source>
        <dbReference type="ARBA" id="ARBA00022777"/>
    </source>
</evidence>
<dbReference type="PANTHER" id="PTHR24421:SF10">
    <property type="entry name" value="NITRATE_NITRITE SENSOR PROTEIN NARQ"/>
    <property type="match status" value="1"/>
</dbReference>
<dbReference type="InterPro" id="IPR011712">
    <property type="entry name" value="Sig_transdc_His_kin_sub3_dim/P"/>
</dbReference>
<feature type="transmembrane region" description="Helical" evidence="9">
    <location>
        <begin position="112"/>
        <end position="133"/>
    </location>
</feature>
<evidence type="ECO:0000256" key="4">
    <source>
        <dbReference type="ARBA" id="ARBA00022679"/>
    </source>
</evidence>
<keyword evidence="6 12" id="KW-0418">Kinase</keyword>
<dbReference type="EC" id="2.7.13.3" evidence="2"/>
<dbReference type="SUPFAM" id="SSF55874">
    <property type="entry name" value="ATPase domain of HSP90 chaperone/DNA topoisomerase II/histidine kinase"/>
    <property type="match status" value="1"/>
</dbReference>
<keyword evidence="3" id="KW-0597">Phosphoprotein</keyword>
<dbReference type="GO" id="GO:0016301">
    <property type="term" value="F:kinase activity"/>
    <property type="evidence" value="ECO:0007669"/>
    <property type="project" value="UniProtKB-KW"/>
</dbReference>